<comment type="caution">
    <text evidence="1">The sequence shown here is derived from an EMBL/GenBank/DDBJ whole genome shotgun (WGS) entry which is preliminary data.</text>
</comment>
<gene>
    <name evidence="1" type="ORF">C7455_102164</name>
</gene>
<dbReference type="AlphaFoldDB" id="A0A316GK94"/>
<dbReference type="InterPro" id="IPR029058">
    <property type="entry name" value="AB_hydrolase_fold"/>
</dbReference>
<dbReference type="RefSeq" id="WP_109666432.1">
    <property type="nucleotide sequence ID" value="NZ_QGGW01000002.1"/>
</dbReference>
<accession>A0A316GK94</accession>
<dbReference type="EMBL" id="QGGW01000002">
    <property type="protein sequence ID" value="PWK61475.1"/>
    <property type="molecule type" value="Genomic_DNA"/>
</dbReference>
<evidence type="ECO:0008006" key="3">
    <source>
        <dbReference type="Google" id="ProtNLM"/>
    </source>
</evidence>
<proteinExistence type="predicted"/>
<evidence type="ECO:0000313" key="1">
    <source>
        <dbReference type="EMBL" id="PWK61475.1"/>
    </source>
</evidence>
<evidence type="ECO:0000313" key="2">
    <source>
        <dbReference type="Proteomes" id="UP000245708"/>
    </source>
</evidence>
<name>A0A316GK94_9RHOB</name>
<keyword evidence="2" id="KW-1185">Reference proteome</keyword>
<organism evidence="1 2">
    <name type="scientific">Roseicyclus mahoneyensis</name>
    <dbReference type="NCBI Taxonomy" id="164332"/>
    <lineage>
        <taxon>Bacteria</taxon>
        <taxon>Pseudomonadati</taxon>
        <taxon>Pseudomonadota</taxon>
        <taxon>Alphaproteobacteria</taxon>
        <taxon>Rhodobacterales</taxon>
        <taxon>Roseobacteraceae</taxon>
        <taxon>Roseicyclus</taxon>
    </lineage>
</organism>
<sequence>MILAAVVGGTALPTRISKGESRGRNYVRRDYAGSDGATLVETWMIENAGHAWSGGRAGGSYTDPKGPDASAQMIRFFLTKSG</sequence>
<protein>
    <recommendedName>
        <fullName evidence="3">Esterase/PHB depolymerase</fullName>
    </recommendedName>
</protein>
<dbReference type="Proteomes" id="UP000245708">
    <property type="component" value="Unassembled WGS sequence"/>
</dbReference>
<reference evidence="1 2" key="1">
    <citation type="submission" date="2018-05" db="EMBL/GenBank/DDBJ databases">
        <title>Genomic Encyclopedia of Type Strains, Phase IV (KMG-IV): sequencing the most valuable type-strain genomes for metagenomic binning, comparative biology and taxonomic classification.</title>
        <authorList>
            <person name="Goeker M."/>
        </authorList>
    </citation>
    <scope>NUCLEOTIDE SEQUENCE [LARGE SCALE GENOMIC DNA]</scope>
    <source>
        <strain evidence="1 2">DSM 16097</strain>
    </source>
</reference>
<dbReference type="SUPFAM" id="SSF53474">
    <property type="entry name" value="alpha/beta-Hydrolases"/>
    <property type="match status" value="1"/>
</dbReference>